<evidence type="ECO:0000313" key="6">
    <source>
        <dbReference type="EMBL" id="AXI10292.1"/>
    </source>
</evidence>
<dbReference type="Gene3D" id="3.30.70.2740">
    <property type="match status" value="1"/>
</dbReference>
<evidence type="ECO:0000313" key="7">
    <source>
        <dbReference type="Proteomes" id="UP000253908"/>
    </source>
</evidence>
<dbReference type="OrthoDB" id="9767256at2"/>
<dbReference type="InterPro" id="IPR036318">
    <property type="entry name" value="FAD-bd_PCMH-like_sf"/>
</dbReference>
<dbReference type="InterPro" id="IPR016169">
    <property type="entry name" value="FAD-bd_PCMH_sub2"/>
</dbReference>
<dbReference type="InterPro" id="IPR016171">
    <property type="entry name" value="Vanillyl_alc_oxidase_C-sub2"/>
</dbReference>
<proteinExistence type="predicted"/>
<reference evidence="7" key="1">
    <citation type="submission" date="2017-11" db="EMBL/GenBank/DDBJ databases">
        <authorList>
            <person name="Zhu W."/>
        </authorList>
    </citation>
    <scope>NUCLEOTIDE SEQUENCE [LARGE SCALE GENOMIC DNA]</scope>
    <source>
        <strain evidence="7">160</strain>
    </source>
</reference>
<dbReference type="Pfam" id="PF01565">
    <property type="entry name" value="FAD_binding_4"/>
    <property type="match status" value="1"/>
</dbReference>
<evidence type="ECO:0000259" key="5">
    <source>
        <dbReference type="PROSITE" id="PS51387"/>
    </source>
</evidence>
<dbReference type="AlphaFoldDB" id="A0A345PJW2"/>
<accession>A0A345PJW2</accession>
<dbReference type="GO" id="GO:0071949">
    <property type="term" value="F:FAD binding"/>
    <property type="evidence" value="ECO:0007669"/>
    <property type="project" value="InterPro"/>
</dbReference>
<name>A0A345PJW2_9BACI</name>
<dbReference type="Gene3D" id="3.30.465.10">
    <property type="match status" value="1"/>
</dbReference>
<dbReference type="EMBL" id="CP024848">
    <property type="protein sequence ID" value="AXI10292.1"/>
    <property type="molecule type" value="Genomic_DNA"/>
</dbReference>
<dbReference type="Proteomes" id="UP000253908">
    <property type="component" value="Chromosome"/>
</dbReference>
<dbReference type="Pfam" id="PF02913">
    <property type="entry name" value="FAD-oxidase_C"/>
    <property type="match status" value="1"/>
</dbReference>
<dbReference type="InterPro" id="IPR004113">
    <property type="entry name" value="FAD-bd_oxidored_4_C"/>
</dbReference>
<keyword evidence="3" id="KW-0274">FAD</keyword>
<evidence type="ECO:0000256" key="4">
    <source>
        <dbReference type="ARBA" id="ARBA00023002"/>
    </source>
</evidence>
<feature type="domain" description="FAD-binding PCMH-type" evidence="5">
    <location>
        <begin position="30"/>
        <end position="210"/>
    </location>
</feature>
<dbReference type="InterPro" id="IPR016164">
    <property type="entry name" value="FAD-linked_Oxase-like_C"/>
</dbReference>
<dbReference type="GO" id="GO:0016491">
    <property type="term" value="F:oxidoreductase activity"/>
    <property type="evidence" value="ECO:0007669"/>
    <property type="project" value="UniProtKB-KW"/>
</dbReference>
<keyword evidence="2" id="KW-0285">Flavoprotein</keyword>
<dbReference type="InterPro" id="IPR016166">
    <property type="entry name" value="FAD-bd_PCMH"/>
</dbReference>
<evidence type="ECO:0000256" key="1">
    <source>
        <dbReference type="ARBA" id="ARBA00001974"/>
    </source>
</evidence>
<dbReference type="FunFam" id="1.10.45.10:FF:000001">
    <property type="entry name" value="D-lactate dehydrogenase mitochondrial"/>
    <property type="match status" value="1"/>
</dbReference>
<dbReference type="PROSITE" id="PS51387">
    <property type="entry name" value="FAD_PCMH"/>
    <property type="match status" value="1"/>
</dbReference>
<dbReference type="InterPro" id="IPR051914">
    <property type="entry name" value="FAD-linked_OxidoTrans_Type4"/>
</dbReference>
<dbReference type="SUPFAM" id="SSF55103">
    <property type="entry name" value="FAD-linked oxidases, C-terminal domain"/>
    <property type="match status" value="1"/>
</dbReference>
<evidence type="ECO:0000256" key="3">
    <source>
        <dbReference type="ARBA" id="ARBA00022827"/>
    </source>
</evidence>
<comment type="cofactor">
    <cofactor evidence="1">
        <name>FAD</name>
        <dbReference type="ChEBI" id="CHEBI:57692"/>
    </cofactor>
</comment>
<keyword evidence="4" id="KW-0560">Oxidoreductase</keyword>
<gene>
    <name evidence="6" type="ORF">CUC15_15730</name>
</gene>
<dbReference type="SUPFAM" id="SSF56176">
    <property type="entry name" value="FAD-binding/transporter-associated domain-like"/>
    <property type="match status" value="1"/>
</dbReference>
<dbReference type="KEGG" id="ocn:CUC15_15730"/>
<dbReference type="Gene3D" id="1.10.45.10">
    <property type="entry name" value="Vanillyl-alcohol Oxidase, Chain A, domain 4"/>
    <property type="match status" value="1"/>
</dbReference>
<protein>
    <submittedName>
        <fullName evidence="6">FAD-binding oxidoreductase</fullName>
    </submittedName>
</protein>
<organism evidence="6 7">
    <name type="scientific">Oceanobacillus zhaokaii</name>
    <dbReference type="NCBI Taxonomy" id="2052660"/>
    <lineage>
        <taxon>Bacteria</taxon>
        <taxon>Bacillati</taxon>
        <taxon>Bacillota</taxon>
        <taxon>Bacilli</taxon>
        <taxon>Bacillales</taxon>
        <taxon>Bacillaceae</taxon>
        <taxon>Oceanobacillus</taxon>
    </lineage>
</organism>
<dbReference type="RefSeq" id="WP_114917578.1">
    <property type="nucleotide sequence ID" value="NZ_CP024848.1"/>
</dbReference>
<evidence type="ECO:0000256" key="2">
    <source>
        <dbReference type="ARBA" id="ARBA00022630"/>
    </source>
</evidence>
<sequence length="452" mass="50041">MSLQTIINDSERLLLGEQISDVYKKDAYVTDVVDVQAVALVKTTDEVRKLVNYAIEQDLKIIARGAGTGVAGAQVPIHGNELIIDVSQMKQIIELDEATMTLTVEPGVLLSEIQEYVESRGYFYPPDPGSKHSTIGGNVATNAGGMRAVKYGTTRDYVRAMEVVMPTGETVELGSLNIKSSSGYDLKNLLIGSEGTLGIITQIKLKVLPLPKYKQSVLLAFDSVTSATDGVLTILSNGIEPTALELFERGTIAYSEKFTKELLPLQLGDAYVLMTLDDNEMQSITRRVKVVEQLVQNKAIAALTLNKEQEKSAWKLRDYILVALMEFTEFEMLDEVVPINRFAEMISYTKELQRKHGIRVINFGHAGDGNIHTVLMKEDLEQEIWTAKREALLADLYEKVANLGGLPSAEHGIGIIKKSYLEKMINPVELNLMRKVKNAIDPDDRLNPGKLI</sequence>
<keyword evidence="7" id="KW-1185">Reference proteome</keyword>
<dbReference type="InterPro" id="IPR006094">
    <property type="entry name" value="Oxid_FAD_bind_N"/>
</dbReference>
<dbReference type="PANTHER" id="PTHR42934">
    <property type="entry name" value="GLYCOLATE OXIDASE SUBUNIT GLCD"/>
    <property type="match status" value="1"/>
</dbReference>
<dbReference type="PANTHER" id="PTHR42934:SF2">
    <property type="entry name" value="GLYCOLATE OXIDASE SUBUNIT GLCD"/>
    <property type="match status" value="1"/>
</dbReference>